<dbReference type="PANTHER" id="PTHR43217:SF2">
    <property type="entry name" value="SUCCINATE-SEMIALDEHYDE DEHYDROGENASE [NADP(+)]"/>
    <property type="match status" value="1"/>
</dbReference>
<dbReference type="PANTHER" id="PTHR43217">
    <property type="entry name" value="SUCCINATE SEMIALDEHYDE DEHYDROGENASE [NAD(P)+] SAD"/>
    <property type="match status" value="1"/>
</dbReference>
<evidence type="ECO:0000256" key="1">
    <source>
        <dbReference type="ARBA" id="ARBA00009986"/>
    </source>
</evidence>
<evidence type="ECO:0000256" key="2">
    <source>
        <dbReference type="ARBA" id="ARBA00022857"/>
    </source>
</evidence>
<dbReference type="GO" id="GO:0004030">
    <property type="term" value="F:aldehyde dehydrogenase [NAD(P)+] activity"/>
    <property type="evidence" value="ECO:0007669"/>
    <property type="project" value="InterPro"/>
</dbReference>
<accession>A0A7L5AJ85</accession>
<name>A0A7L5AJ85_9MICO</name>
<keyword evidence="6" id="KW-1185">Reference proteome</keyword>
<protein>
    <submittedName>
        <fullName evidence="5">Succinate-semialdehyde dehydrogenase</fullName>
    </submittedName>
</protein>
<organism evidence="5 6">
    <name type="scientific">Marisediminicola antarctica</name>
    <dbReference type="NCBI Taxonomy" id="674079"/>
    <lineage>
        <taxon>Bacteria</taxon>
        <taxon>Bacillati</taxon>
        <taxon>Actinomycetota</taxon>
        <taxon>Actinomycetes</taxon>
        <taxon>Micrococcales</taxon>
        <taxon>Microbacteriaceae</taxon>
        <taxon>Marisediminicola</taxon>
    </lineage>
</organism>
<dbReference type="CDD" id="cd07100">
    <property type="entry name" value="ALDH_SSADH1_GabD1"/>
    <property type="match status" value="1"/>
</dbReference>
<evidence type="ECO:0000256" key="3">
    <source>
        <dbReference type="ARBA" id="ARBA00023002"/>
    </source>
</evidence>
<keyword evidence="3" id="KW-0560">Oxidoreductase</keyword>
<keyword evidence="2" id="KW-0521">NADP</keyword>
<evidence type="ECO:0000259" key="4">
    <source>
        <dbReference type="Pfam" id="PF00171"/>
    </source>
</evidence>
<dbReference type="Pfam" id="PF00171">
    <property type="entry name" value="Aldedh"/>
    <property type="match status" value="1"/>
</dbReference>
<sequence length="465" mass="49691">MNEEQQLPYKTTNPTTGLVEREFLSLTPEEIKASIARADDAFTSWSAATIVERSAVLLRAASIYRSREEELARIIATEMGKPIRQGRGEVSFVADIYEYYATKGPAFLSDEDMRPARGGEAVVSSAPLGVLLGVMPWNYPYYQVARFAAPNLLLGNTILLKHASNCPQSALVQEEIFREAGLPDGAYINMFAESADVESIIADPRIRGVSLTGSERAGVAVAQAAGRALVKCVLELGGSDPFIVLDVDDLDATIDAAVSGRMSNAGQACTAAKRFIVIEAHYDAFVAGFGERLARMTPGDPLDMATGFGPLASLAGVTDLLEVVRDATDKGARLHTGGHRIGEQGSFMAATLLTDVTPEMRAFDEELFGPVAVVFKVSSVRKAIEAANGSPFGLGSAVFASDLSVAHTVARALDVGMVFINENTDSHVDLPFGGTKRSGLGRELGRFGLDEFVNKKLIRTPAPRD</sequence>
<evidence type="ECO:0000313" key="5">
    <source>
        <dbReference type="EMBL" id="QHO69454.1"/>
    </source>
</evidence>
<dbReference type="FunFam" id="3.40.605.10:FF:000012">
    <property type="entry name" value="NAD-dependent succinate-semialdehyde dehydrogenase"/>
    <property type="match status" value="1"/>
</dbReference>
<dbReference type="InterPro" id="IPR015590">
    <property type="entry name" value="Aldehyde_DH_dom"/>
</dbReference>
<dbReference type="OrthoDB" id="6882680at2"/>
<dbReference type="Gene3D" id="3.40.309.10">
    <property type="entry name" value="Aldehyde Dehydrogenase, Chain A, domain 2"/>
    <property type="match status" value="1"/>
</dbReference>
<dbReference type="InterPro" id="IPR044148">
    <property type="entry name" value="ALDH_GabD1-like"/>
</dbReference>
<reference evidence="5 6" key="1">
    <citation type="submission" date="2016-09" db="EMBL/GenBank/DDBJ databases">
        <title>Complete genome sequence of microbes from the polar regions.</title>
        <authorList>
            <person name="Liao L."/>
            <person name="Chen B."/>
        </authorList>
    </citation>
    <scope>NUCLEOTIDE SEQUENCE [LARGE SCALE GENOMIC DNA]</scope>
    <source>
        <strain evidence="5 6">ZS314</strain>
    </source>
</reference>
<dbReference type="KEGG" id="mant:BHD05_07160"/>
<comment type="similarity">
    <text evidence="1">Belongs to the aldehyde dehydrogenase family.</text>
</comment>
<dbReference type="SUPFAM" id="SSF53720">
    <property type="entry name" value="ALDH-like"/>
    <property type="match status" value="1"/>
</dbReference>
<dbReference type="InterPro" id="IPR047110">
    <property type="entry name" value="GABD/Sad-like"/>
</dbReference>
<dbReference type="InterPro" id="IPR016163">
    <property type="entry name" value="Ald_DH_C"/>
</dbReference>
<dbReference type="GO" id="GO:0004777">
    <property type="term" value="F:succinate-semialdehyde dehydrogenase (NAD+) activity"/>
    <property type="evidence" value="ECO:0007669"/>
    <property type="project" value="TreeGrafter"/>
</dbReference>
<dbReference type="Gene3D" id="3.40.605.10">
    <property type="entry name" value="Aldehyde Dehydrogenase, Chain A, domain 1"/>
    <property type="match status" value="1"/>
</dbReference>
<evidence type="ECO:0000313" key="6">
    <source>
        <dbReference type="Proteomes" id="UP000464507"/>
    </source>
</evidence>
<proteinExistence type="inferred from homology"/>
<dbReference type="AlphaFoldDB" id="A0A7L5AJ85"/>
<dbReference type="InterPro" id="IPR016162">
    <property type="entry name" value="Ald_DH_N"/>
</dbReference>
<dbReference type="InterPro" id="IPR016161">
    <property type="entry name" value="Ald_DH/histidinol_DH"/>
</dbReference>
<feature type="domain" description="Aldehyde dehydrogenase" evidence="4">
    <location>
        <begin position="7"/>
        <end position="457"/>
    </location>
</feature>
<dbReference type="EMBL" id="CP017146">
    <property type="protein sequence ID" value="QHO69454.1"/>
    <property type="molecule type" value="Genomic_DNA"/>
</dbReference>
<gene>
    <name evidence="5" type="ORF">BHD05_07160</name>
</gene>
<dbReference type="Proteomes" id="UP000464507">
    <property type="component" value="Chromosome"/>
</dbReference>